<gene>
    <name evidence="1" type="primary">ORF70L</name>
</gene>
<dbReference type="EMBL" id="MG791866">
    <property type="protein sequence ID" value="AVM86134.1"/>
    <property type="molecule type" value="Genomic_DNA"/>
</dbReference>
<sequence>MTRGRHGTGRRGWIRGPESVDVILPVGFTSATLSAAPLDSSKVGPVVDQ</sequence>
<evidence type="ECO:0000313" key="1">
    <source>
        <dbReference type="EMBL" id="AVM86134.1"/>
    </source>
</evidence>
<name>A0A2P1GJL0_FRG3V</name>
<proteinExistence type="predicted"/>
<accession>A0A2P1GJL0</accession>
<dbReference type="Proteomes" id="UP000317537">
    <property type="component" value="Segment"/>
</dbReference>
<protein>
    <submittedName>
        <fullName evidence="1">Uncharacterized protein</fullName>
    </submittedName>
</protein>
<organism evidence="1">
    <name type="scientific">Rana nigromaculata ranavirus</name>
    <dbReference type="NCBI Taxonomy" id="2044919"/>
    <lineage>
        <taxon>Viruses</taxon>
        <taxon>Varidnaviria</taxon>
        <taxon>Bamfordvirae</taxon>
        <taxon>Nucleocytoviricota</taxon>
        <taxon>Megaviricetes</taxon>
        <taxon>Pimascovirales</taxon>
        <taxon>Pimascovirales incertae sedis</taxon>
        <taxon>Iridoviridae</taxon>
        <taxon>Alphairidovirinae</taxon>
        <taxon>Ranavirus</taxon>
        <taxon>Ranavirus rana1</taxon>
        <taxon>Frog virus 3</taxon>
    </lineage>
</organism>
<reference evidence="1" key="1">
    <citation type="submission" date="2018-01" db="EMBL/GenBank/DDBJ databases">
        <title>Sequencing and analysis of the complete genome of Rana nigromaculata ranavirus (RNRV).</title>
        <authorList>
            <person name="Mou W."/>
            <person name="Geng Y."/>
        </authorList>
    </citation>
    <scope>NUCLEOTIDE SEQUENCE [LARGE SCALE GENOMIC DNA]</scope>
    <source>
        <strain evidence="1">MWH421017</strain>
    </source>
</reference>